<dbReference type="PANTHER" id="PTHR37423:SF2">
    <property type="entry name" value="MEMBRANE-BOUND LYTIC MUREIN TRANSGLYCOSYLASE C"/>
    <property type="match status" value="1"/>
</dbReference>
<evidence type="ECO:0000313" key="3">
    <source>
        <dbReference type="EMBL" id="TKS54262.1"/>
    </source>
</evidence>
<dbReference type="Proteomes" id="UP000298681">
    <property type="component" value="Unassembled WGS sequence"/>
</dbReference>
<keyword evidence="4" id="KW-1185">Reference proteome</keyword>
<dbReference type="SUPFAM" id="SSF53955">
    <property type="entry name" value="Lysozyme-like"/>
    <property type="match status" value="1"/>
</dbReference>
<proteinExistence type="inferred from homology"/>
<organism evidence="3 4">
    <name type="scientific">Luteimonas yindakuii</name>
    <dbReference type="NCBI Taxonomy" id="2565782"/>
    <lineage>
        <taxon>Bacteria</taxon>
        <taxon>Pseudomonadati</taxon>
        <taxon>Pseudomonadota</taxon>
        <taxon>Gammaproteobacteria</taxon>
        <taxon>Lysobacterales</taxon>
        <taxon>Lysobacteraceae</taxon>
        <taxon>Luteimonas</taxon>
    </lineage>
</organism>
<comment type="similarity">
    <text evidence="1">Belongs to the transglycosylase Slt family.</text>
</comment>
<dbReference type="PANTHER" id="PTHR37423">
    <property type="entry name" value="SOLUBLE LYTIC MUREIN TRANSGLYCOSYLASE-RELATED"/>
    <property type="match status" value="1"/>
</dbReference>
<name>A0A4Z1R405_9GAMM</name>
<dbReference type="InterPro" id="IPR036779">
    <property type="entry name" value="LysM_dom_sf"/>
</dbReference>
<dbReference type="SMART" id="SM00257">
    <property type="entry name" value="LysM"/>
    <property type="match status" value="1"/>
</dbReference>
<sequence>MSRAATCSAFRARRLPVCLLLAVAIVPFLAVPEASAQSRRDRASADALQARMDQAELRYREAMVRVRNEEPGAAAEGDAALEDMEDVMVECGRQRGCDPVAYVTTFKRLLKAGADSANVPAEGEEADPFDPDPDGMGTLPGGASVPAGAQAAALLTDGQRFATMVQFNPAVQEGIRRWLTDMRVQLLTSYENYQYMRPQMWPNFEKAGLPEALLFGILAKESNGRVHSTSRAGAAGPMQFMYATGRRFGIGPDATGFDTRYDPYAASQASASYLTERMRELDNNIELALAGYNGGEGRARRVFNEGGTNFWDESVYSQFPPETRDYVPMVIAAAWLFLHPRRYGLEFPDVDTRPAVLALQKPATIYELTICLGSSGSPPGYMRVLRNLNPRYRADEVIPAGTQLNATTRVVNLYNRWCTRGSRAQLAHELVRSDPANAVVRLGALEPMPMAGAATPAPVTGTPAAPAARRHRVNRGETLGRIAQRYGCDLGALARANELRAPSYAIRPGQELTLAGCSG</sequence>
<dbReference type="SUPFAM" id="SSF54106">
    <property type="entry name" value="LysM domain"/>
    <property type="match status" value="1"/>
</dbReference>
<dbReference type="InterPro" id="IPR023346">
    <property type="entry name" value="Lysozyme-like_dom_sf"/>
</dbReference>
<dbReference type="Pfam" id="PF01476">
    <property type="entry name" value="LysM"/>
    <property type="match status" value="1"/>
</dbReference>
<evidence type="ECO:0000256" key="1">
    <source>
        <dbReference type="ARBA" id="ARBA00007734"/>
    </source>
</evidence>
<dbReference type="InterPro" id="IPR008258">
    <property type="entry name" value="Transglycosylase_SLT_dom_1"/>
</dbReference>
<accession>A0A4Z1R405</accession>
<gene>
    <name evidence="3" type="ORF">E4582_05420</name>
</gene>
<dbReference type="CDD" id="cd00118">
    <property type="entry name" value="LysM"/>
    <property type="match status" value="1"/>
</dbReference>
<dbReference type="AlphaFoldDB" id="A0A4Z1R405"/>
<protein>
    <submittedName>
        <fullName evidence="3">LysM peptidoglycan-binding domain-containing protein</fullName>
    </submittedName>
</protein>
<dbReference type="Pfam" id="PF01464">
    <property type="entry name" value="SLT"/>
    <property type="match status" value="1"/>
</dbReference>
<feature type="domain" description="LysM" evidence="2">
    <location>
        <begin position="469"/>
        <end position="514"/>
    </location>
</feature>
<dbReference type="Gene3D" id="3.10.350.10">
    <property type="entry name" value="LysM domain"/>
    <property type="match status" value="1"/>
</dbReference>
<dbReference type="InterPro" id="IPR018392">
    <property type="entry name" value="LysM"/>
</dbReference>
<comment type="caution">
    <text evidence="3">The sequence shown here is derived from an EMBL/GenBank/DDBJ whole genome shotgun (WGS) entry which is preliminary data.</text>
</comment>
<dbReference type="RefSeq" id="WP_134673642.1">
    <property type="nucleotide sequence ID" value="NZ_SPUH01000001.1"/>
</dbReference>
<dbReference type="PROSITE" id="PS51782">
    <property type="entry name" value="LYSM"/>
    <property type="match status" value="1"/>
</dbReference>
<dbReference type="Gene3D" id="1.10.530.10">
    <property type="match status" value="1"/>
</dbReference>
<dbReference type="EMBL" id="SPUH01000001">
    <property type="protein sequence ID" value="TKS54262.1"/>
    <property type="molecule type" value="Genomic_DNA"/>
</dbReference>
<reference evidence="3 4" key="1">
    <citation type="submission" date="2019-01" db="EMBL/GenBank/DDBJ databases">
        <authorList>
            <person name="Zhang S."/>
        </authorList>
    </citation>
    <scope>NUCLEOTIDE SEQUENCE [LARGE SCALE GENOMIC DNA]</scope>
    <source>
        <strain evidence="3 4">1626</strain>
    </source>
</reference>
<evidence type="ECO:0000313" key="4">
    <source>
        <dbReference type="Proteomes" id="UP000298681"/>
    </source>
</evidence>
<evidence type="ECO:0000259" key="2">
    <source>
        <dbReference type="PROSITE" id="PS51782"/>
    </source>
</evidence>